<evidence type="ECO:0000256" key="6">
    <source>
        <dbReference type="ARBA" id="ARBA00022989"/>
    </source>
</evidence>
<dbReference type="PANTHER" id="PTHR31686">
    <property type="match status" value="1"/>
</dbReference>
<comment type="function">
    <text evidence="8">Sulphite efflux pump required for the secretion of sulphite as a reducing agent. In the presence of sulphite, cystine in keratin is directly cleaved to cysteine and S-sulphocysteine, and thereby, reduced proteins become accessible to hydrolysis by a variety of secreted endo- and exoproteases. Excretion of sulphite mediated by an efflux pump also represents a detoxification pathway for dermatophytes during infection of the epidermal stratum corneum, hair and nails, which are rich in cysteine.</text>
</comment>
<dbReference type="HOGENOM" id="CLU_030057_6_1_1"/>
<dbReference type="AlphaFoldDB" id="A0A0D2AD39"/>
<dbReference type="InterPro" id="IPR051629">
    <property type="entry name" value="Sulfite_efflux_TDT"/>
</dbReference>
<evidence type="ECO:0000313" key="11">
    <source>
        <dbReference type="EMBL" id="KIW38126.1"/>
    </source>
</evidence>
<keyword evidence="4" id="KW-1003">Cell membrane</keyword>
<dbReference type="Gene3D" id="1.50.10.150">
    <property type="entry name" value="Voltage-dependent anion channel"/>
    <property type="match status" value="1"/>
</dbReference>
<protein>
    <recommendedName>
        <fullName evidence="9">Sulfite efflux pump SSU1</fullName>
    </recommendedName>
</protein>
<keyword evidence="6 10" id="KW-1133">Transmembrane helix</keyword>
<evidence type="ECO:0000256" key="8">
    <source>
        <dbReference type="ARBA" id="ARBA00056100"/>
    </source>
</evidence>
<evidence type="ECO:0000256" key="3">
    <source>
        <dbReference type="ARBA" id="ARBA00022448"/>
    </source>
</evidence>
<evidence type="ECO:0000256" key="2">
    <source>
        <dbReference type="ARBA" id="ARBA00008566"/>
    </source>
</evidence>
<dbReference type="InterPro" id="IPR004695">
    <property type="entry name" value="SLAC1/Mae1/Ssu1/TehA"/>
</dbReference>
<evidence type="ECO:0000256" key="5">
    <source>
        <dbReference type="ARBA" id="ARBA00022692"/>
    </source>
</evidence>
<comment type="subcellular location">
    <subcellularLocation>
        <location evidence="1">Cell membrane</location>
        <topology evidence="1">Multi-pass membrane protein</topology>
    </subcellularLocation>
</comment>
<keyword evidence="3" id="KW-0813">Transport</keyword>
<keyword evidence="5 10" id="KW-0812">Transmembrane</keyword>
<feature type="transmembrane region" description="Helical" evidence="10">
    <location>
        <begin position="260"/>
        <end position="282"/>
    </location>
</feature>
<gene>
    <name evidence="11" type="ORF">PV06_10086</name>
</gene>
<proteinExistence type="inferred from homology"/>
<keyword evidence="12" id="KW-1185">Reference proteome</keyword>
<dbReference type="GeneID" id="27362160"/>
<feature type="transmembrane region" description="Helical" evidence="10">
    <location>
        <begin position="125"/>
        <end position="152"/>
    </location>
</feature>
<comment type="similarity">
    <text evidence="2">Belongs to the tellurite-resistance/dicarboxylate transporter (TDT) family.</text>
</comment>
<dbReference type="InterPro" id="IPR038665">
    <property type="entry name" value="Voltage-dep_anion_channel_sf"/>
</dbReference>
<dbReference type="EMBL" id="KN847342">
    <property type="protein sequence ID" value="KIW38126.1"/>
    <property type="molecule type" value="Genomic_DNA"/>
</dbReference>
<name>A0A0D2AD39_9EURO</name>
<dbReference type="FunFam" id="1.50.10.150:FF:000004">
    <property type="entry name" value="Malic acid transporter"/>
    <property type="match status" value="1"/>
</dbReference>
<feature type="transmembrane region" description="Helical" evidence="10">
    <location>
        <begin position="230"/>
        <end position="248"/>
    </location>
</feature>
<dbReference type="CDD" id="cd09318">
    <property type="entry name" value="TDT_SSU1"/>
    <property type="match status" value="1"/>
</dbReference>
<evidence type="ECO:0000256" key="1">
    <source>
        <dbReference type="ARBA" id="ARBA00004651"/>
    </source>
</evidence>
<sequence length="449" mass="50579">MDPSGTYANCQISRSRSFHHECQDGVVQTGKDSLESSFSAKNSHGWRRVVLNFTPSWFAATMGTGIASILLHNLPYNGDWLYWLSVVVFCLNVGLFCVFLFISILRYTLFPGLFMAMIRHPVQSLFVGTFPMGLATIVNMVVFVCVPAWGAWAATLAWTLWWIDVVVSVASCMWLPFVIMHIHESELSKMTAAWLLPIVATIVAAASGGIVAEVLPDPQHQVWTVVTSYVLWGTGFPLAMVVLVMYFHRLTIHRLPPREVIVSVFLPLGPLGQGSFGLMQLGKVCADVFPRTQNFGPEAGRVIYSFSIVCALVIWGYGCVWLFFALASITRSKFPFNMGWWGFTFPIGVFAVSTCTLAKEIPSLFFKVLGTIFSVAVVFLWLVVGLVTFKSVIAGTIFFAPCVQQYEQEIVREQKRKDRTRRRAWYKNLYLKKKQQEDEEKKENVKEEV</sequence>
<dbReference type="Pfam" id="PF03595">
    <property type="entry name" value="SLAC1"/>
    <property type="match status" value="1"/>
</dbReference>
<feature type="transmembrane region" description="Helical" evidence="10">
    <location>
        <begin position="49"/>
        <end position="74"/>
    </location>
</feature>
<evidence type="ECO:0000256" key="7">
    <source>
        <dbReference type="ARBA" id="ARBA00023136"/>
    </source>
</evidence>
<accession>A0A0D2AD39</accession>
<dbReference type="OrthoDB" id="1099at2759"/>
<dbReference type="GO" id="GO:0005886">
    <property type="term" value="C:plasma membrane"/>
    <property type="evidence" value="ECO:0007669"/>
    <property type="project" value="UniProtKB-SubCell"/>
</dbReference>
<dbReference type="RefSeq" id="XP_016258342.1">
    <property type="nucleotide sequence ID" value="XM_016411588.1"/>
</dbReference>
<dbReference type="PANTHER" id="PTHR31686:SF1">
    <property type="entry name" value="SULFITE EFFLUX PUMP SSU1"/>
    <property type="match status" value="1"/>
</dbReference>
<reference evidence="11 12" key="1">
    <citation type="submission" date="2015-01" db="EMBL/GenBank/DDBJ databases">
        <title>The Genome Sequence of Exophiala oligosperma CBS72588.</title>
        <authorList>
            <consortium name="The Broad Institute Genomics Platform"/>
            <person name="Cuomo C."/>
            <person name="de Hoog S."/>
            <person name="Gorbushina A."/>
            <person name="Stielow B."/>
            <person name="Teixiera M."/>
            <person name="Abouelleil A."/>
            <person name="Chapman S.B."/>
            <person name="Priest M."/>
            <person name="Young S.K."/>
            <person name="Wortman J."/>
            <person name="Nusbaum C."/>
            <person name="Birren B."/>
        </authorList>
    </citation>
    <scope>NUCLEOTIDE SEQUENCE [LARGE SCALE GENOMIC DNA]</scope>
    <source>
        <strain evidence="11 12">CBS 72588</strain>
    </source>
</reference>
<feature type="transmembrane region" description="Helical" evidence="10">
    <location>
        <begin position="365"/>
        <end position="389"/>
    </location>
</feature>
<keyword evidence="7 10" id="KW-0472">Membrane</keyword>
<evidence type="ECO:0000256" key="4">
    <source>
        <dbReference type="ARBA" id="ARBA00022475"/>
    </source>
</evidence>
<dbReference type="VEuPathDB" id="FungiDB:PV06_10086"/>
<evidence type="ECO:0000313" key="12">
    <source>
        <dbReference type="Proteomes" id="UP000053342"/>
    </source>
</evidence>
<dbReference type="GO" id="GO:0000319">
    <property type="term" value="F:sulfite transmembrane transporter activity"/>
    <property type="evidence" value="ECO:0007669"/>
    <property type="project" value="TreeGrafter"/>
</dbReference>
<feature type="transmembrane region" description="Helical" evidence="10">
    <location>
        <begin position="191"/>
        <end position="210"/>
    </location>
</feature>
<dbReference type="Proteomes" id="UP000053342">
    <property type="component" value="Unassembled WGS sequence"/>
</dbReference>
<feature type="transmembrane region" description="Helical" evidence="10">
    <location>
        <begin position="338"/>
        <end position="359"/>
    </location>
</feature>
<evidence type="ECO:0000256" key="10">
    <source>
        <dbReference type="SAM" id="Phobius"/>
    </source>
</evidence>
<feature type="transmembrane region" description="Helical" evidence="10">
    <location>
        <begin position="80"/>
        <end position="105"/>
    </location>
</feature>
<evidence type="ECO:0000256" key="9">
    <source>
        <dbReference type="ARBA" id="ARBA00072906"/>
    </source>
</evidence>
<organism evidence="11 12">
    <name type="scientific">Exophiala oligosperma</name>
    <dbReference type="NCBI Taxonomy" id="215243"/>
    <lineage>
        <taxon>Eukaryota</taxon>
        <taxon>Fungi</taxon>
        <taxon>Dikarya</taxon>
        <taxon>Ascomycota</taxon>
        <taxon>Pezizomycotina</taxon>
        <taxon>Eurotiomycetes</taxon>
        <taxon>Chaetothyriomycetidae</taxon>
        <taxon>Chaetothyriales</taxon>
        <taxon>Herpotrichiellaceae</taxon>
        <taxon>Exophiala</taxon>
    </lineage>
</organism>
<feature type="transmembrane region" description="Helical" evidence="10">
    <location>
        <begin position="302"/>
        <end position="326"/>
    </location>
</feature>
<feature type="transmembrane region" description="Helical" evidence="10">
    <location>
        <begin position="158"/>
        <end position="179"/>
    </location>
</feature>